<dbReference type="EMBL" id="PHRB01000032">
    <property type="protein sequence ID" value="PJO63477.1"/>
    <property type="molecule type" value="Genomic_DNA"/>
</dbReference>
<feature type="region of interest" description="Disordered" evidence="1">
    <location>
        <begin position="100"/>
        <end position="167"/>
    </location>
</feature>
<feature type="compositionally biased region" description="Polar residues" evidence="1">
    <location>
        <begin position="131"/>
        <end position="142"/>
    </location>
</feature>
<protein>
    <submittedName>
        <fullName evidence="3">Uncharacterized protein</fullName>
    </submittedName>
</protein>
<keyword evidence="2" id="KW-1133">Transmembrane helix</keyword>
<evidence type="ECO:0000313" key="4">
    <source>
        <dbReference type="Proteomes" id="UP000231878"/>
    </source>
</evidence>
<gene>
    <name evidence="3" type="ORF">CWD88_25880</name>
</gene>
<dbReference type="AlphaFoldDB" id="A0AAX0U518"/>
<proteinExistence type="predicted"/>
<dbReference type="Proteomes" id="UP000231878">
    <property type="component" value="Unassembled WGS sequence"/>
</dbReference>
<comment type="caution">
    <text evidence="3">The sequence shown here is derived from an EMBL/GenBank/DDBJ whole genome shotgun (WGS) entry which is preliminary data.</text>
</comment>
<accession>A0AAX0U518</accession>
<evidence type="ECO:0000313" key="3">
    <source>
        <dbReference type="EMBL" id="PJO63477.1"/>
    </source>
</evidence>
<feature type="transmembrane region" description="Helical" evidence="2">
    <location>
        <begin position="57"/>
        <end position="77"/>
    </location>
</feature>
<feature type="compositionally biased region" description="Basic residues" evidence="1">
    <location>
        <begin position="143"/>
        <end position="159"/>
    </location>
</feature>
<organism evidence="3 4">
    <name type="scientific">Burkholderia pseudomallei</name>
    <name type="common">Pseudomonas pseudomallei</name>
    <dbReference type="NCBI Taxonomy" id="28450"/>
    <lineage>
        <taxon>Bacteria</taxon>
        <taxon>Pseudomonadati</taxon>
        <taxon>Pseudomonadota</taxon>
        <taxon>Betaproteobacteria</taxon>
        <taxon>Burkholderiales</taxon>
        <taxon>Burkholderiaceae</taxon>
        <taxon>Burkholderia</taxon>
        <taxon>pseudomallei group</taxon>
    </lineage>
</organism>
<evidence type="ECO:0000256" key="1">
    <source>
        <dbReference type="SAM" id="MobiDB-lite"/>
    </source>
</evidence>
<keyword evidence="2" id="KW-0812">Transmembrane</keyword>
<feature type="compositionally biased region" description="Basic and acidic residues" evidence="1">
    <location>
        <begin position="115"/>
        <end position="130"/>
    </location>
</feature>
<reference evidence="3 4" key="1">
    <citation type="submission" date="2017-11" db="EMBL/GenBank/DDBJ databases">
        <title>Molecular characterization of Burkholderia pseudomallei and closely related isolates from Vietnam.</title>
        <authorList>
            <person name="Ustinov D.V."/>
            <person name="Antonov A.S."/>
            <person name="Avdusheva E.F."/>
            <person name="Shpak I.M."/>
            <person name="Zakharova I.B."/>
            <person name="Thi L.A."/>
            <person name="Teteryatnikova N."/>
            <person name="Lopasteyskaya Y.A."/>
            <person name="Kuzyutina J.A."/>
            <person name="Ngo T.N."/>
            <person name="Victorov D.V."/>
        </authorList>
    </citation>
    <scope>NUCLEOTIDE SEQUENCE [LARGE SCALE GENOMIC DNA]</scope>
    <source>
        <strain evidence="3 4">V1512</strain>
    </source>
</reference>
<name>A0AAX0U518_BURPE</name>
<evidence type="ECO:0000256" key="2">
    <source>
        <dbReference type="SAM" id="Phobius"/>
    </source>
</evidence>
<sequence>MRIRRARFPSRAPSRRARTDTAVTFDYNAAVVRQVRFVQCNGLHNVWEEAKMKGIRLVTLAATGLFVLMSSVAHAAGGGHGGGMGGMGGAGGNAGGMSAGHMSRAGMTNTNGFDSGDRDKGIARASDRASTHANLADTQAGRTRSHATTHTTHQHHLGKHLAVGKAS</sequence>
<keyword evidence="2" id="KW-0472">Membrane</keyword>